<gene>
    <name evidence="3" type="ORF">FPZ44_16620</name>
</gene>
<protein>
    <submittedName>
        <fullName evidence="3">Methyltransferase domain-containing protein</fullName>
    </submittedName>
</protein>
<comment type="caution">
    <text evidence="3">The sequence shown here is derived from an EMBL/GenBank/DDBJ whole genome shotgun (WGS) entry which is preliminary data.</text>
</comment>
<dbReference type="Gene3D" id="3.40.50.150">
    <property type="entry name" value="Vaccinia Virus protein VP39"/>
    <property type="match status" value="1"/>
</dbReference>
<dbReference type="AlphaFoldDB" id="A0A559IP40"/>
<proteinExistence type="predicted"/>
<dbReference type="InterPro" id="IPR029063">
    <property type="entry name" value="SAM-dependent_MTases_sf"/>
</dbReference>
<dbReference type="Pfam" id="PF13847">
    <property type="entry name" value="Methyltransf_31"/>
    <property type="match status" value="1"/>
</dbReference>
<reference evidence="3 4" key="1">
    <citation type="submission" date="2019-07" db="EMBL/GenBank/DDBJ databases">
        <authorList>
            <person name="Kim J."/>
        </authorList>
    </citation>
    <scope>NUCLEOTIDE SEQUENCE [LARGE SCALE GENOMIC DNA]</scope>
    <source>
        <strain evidence="3 4">N4</strain>
    </source>
</reference>
<dbReference type="OrthoDB" id="9816564at2"/>
<accession>A0A559IP40</accession>
<sequence>MYLLFIKLIIWSWKMMSKNAVNTKEYWDDRFDTDWEENKGREQTGYFVNLAIKEFPEWLSKDIKDNKLSFCDAGCAEGDGVHVLSQFFAENELVGMDFSESAIHKAKLAYPNLNFICGNIQELSKKYDVLFSSNTFEHFLNPMESIRKLTEVTAKYIILLLPFQEYDRISEHFYTFDYNTFPVAMNNFNLVHFNEIDCRRDPKTPWYGKQVFVVYANSNTVDIENIKFDYNVLYLKGIEQQRTELLDLNGSLRQELHSSQIHVMQKESELVACRNEVNQLDSQIKTLSQKSVQVHEELEKCRGEILEIQADLLKEKKLVEQQKQEVDKQKYEVAKLIDERYAVTLELNKIHDSNLWKVARKYYKLRDGSNIGKFFKSIKNNGVKVTTKKVYSKLKKKYINIRYKSENEYNLQKILSHHKDKPIIIYPPLLDWDIPLFQRPQHIALNLSDCGYLYFYCTINHYDDVRGFKEYEGYPNLYITDQYELLMKNIKSRIVHVYAQDGQITSEFIHEQLQLGNKVLYEYLDALHEDLCTSKNNVIGRHLDVLKDERCIVVATADKLYQEVSQYRSNNFKLVTNGVEMNHFQSVDKSVVPDDIKKIVNKKKPIIGYFGALAKWFDYRLVEKLASERPDYEILLIGWNYDGSLEQHDLGKYENISIVGPINYKELPKYAVHFDVSTIPFLINEITEATSPIKLFEYMALGHPIVTSDLPECRKYKSVLVAKDHDSFIDSIDKALSMRNDVEYNQIINSEALDNTWKSKAKHIAQLIDNNDSL</sequence>
<keyword evidence="4" id="KW-1185">Reference proteome</keyword>
<dbReference type="Proteomes" id="UP000318102">
    <property type="component" value="Unassembled WGS sequence"/>
</dbReference>
<organism evidence="3 4">
    <name type="scientific">Paenibacillus agilis</name>
    <dbReference type="NCBI Taxonomy" id="3020863"/>
    <lineage>
        <taxon>Bacteria</taxon>
        <taxon>Bacillati</taxon>
        <taxon>Bacillota</taxon>
        <taxon>Bacilli</taxon>
        <taxon>Bacillales</taxon>
        <taxon>Paenibacillaceae</taxon>
        <taxon>Paenibacillus</taxon>
    </lineage>
</organism>
<dbReference type="EMBL" id="VNJK01000002">
    <property type="protein sequence ID" value="TVX89407.1"/>
    <property type="molecule type" value="Genomic_DNA"/>
</dbReference>
<feature type="domain" description="Methyltransferase" evidence="2">
    <location>
        <begin position="65"/>
        <end position="158"/>
    </location>
</feature>
<keyword evidence="3" id="KW-0489">Methyltransferase</keyword>
<keyword evidence="3" id="KW-0808">Transferase</keyword>
<dbReference type="GO" id="GO:0008168">
    <property type="term" value="F:methyltransferase activity"/>
    <property type="evidence" value="ECO:0007669"/>
    <property type="project" value="UniProtKB-KW"/>
</dbReference>
<keyword evidence="1" id="KW-0175">Coiled coil</keyword>
<evidence type="ECO:0000256" key="1">
    <source>
        <dbReference type="SAM" id="Coils"/>
    </source>
</evidence>
<dbReference type="Gene3D" id="3.40.50.2000">
    <property type="entry name" value="Glycogen Phosphorylase B"/>
    <property type="match status" value="1"/>
</dbReference>
<evidence type="ECO:0000313" key="4">
    <source>
        <dbReference type="Proteomes" id="UP000318102"/>
    </source>
</evidence>
<dbReference type="Pfam" id="PF13692">
    <property type="entry name" value="Glyco_trans_1_4"/>
    <property type="match status" value="1"/>
</dbReference>
<dbReference type="InterPro" id="IPR025714">
    <property type="entry name" value="Methyltranfer_dom"/>
</dbReference>
<dbReference type="SUPFAM" id="SSF53335">
    <property type="entry name" value="S-adenosyl-L-methionine-dependent methyltransferases"/>
    <property type="match status" value="1"/>
</dbReference>
<feature type="coiled-coil region" evidence="1">
    <location>
        <begin position="263"/>
        <end position="339"/>
    </location>
</feature>
<name>A0A559IP40_9BACL</name>
<dbReference type="GO" id="GO:0032259">
    <property type="term" value="P:methylation"/>
    <property type="evidence" value="ECO:0007669"/>
    <property type="project" value="UniProtKB-KW"/>
</dbReference>
<dbReference type="SUPFAM" id="SSF53756">
    <property type="entry name" value="UDP-Glycosyltransferase/glycogen phosphorylase"/>
    <property type="match status" value="1"/>
</dbReference>
<evidence type="ECO:0000259" key="2">
    <source>
        <dbReference type="Pfam" id="PF13847"/>
    </source>
</evidence>
<evidence type="ECO:0000313" key="3">
    <source>
        <dbReference type="EMBL" id="TVX89407.1"/>
    </source>
</evidence>